<evidence type="ECO:0000256" key="1">
    <source>
        <dbReference type="SAM" id="Phobius"/>
    </source>
</evidence>
<dbReference type="eggNOG" id="KOG3525">
    <property type="taxonomic scope" value="Eukaryota"/>
</dbReference>
<evidence type="ECO:0000259" key="2">
    <source>
        <dbReference type="SMART" id="SM00181"/>
    </source>
</evidence>
<keyword evidence="1" id="KW-1133">Transmembrane helix</keyword>
<feature type="domain" description="EGF-like" evidence="2">
    <location>
        <begin position="881"/>
        <end position="924"/>
    </location>
</feature>
<dbReference type="GeneID" id="7829915"/>
<feature type="transmembrane region" description="Helical" evidence="1">
    <location>
        <begin position="1181"/>
        <end position="1206"/>
    </location>
</feature>
<dbReference type="Gene3D" id="2.10.220.10">
    <property type="entry name" value="Hormone Receptor, Insulin-like Growth Factor Receptor 1, Chain A, domain 2"/>
    <property type="match status" value="8"/>
</dbReference>
<feature type="domain" description="EGF-like" evidence="2">
    <location>
        <begin position="633"/>
        <end position="673"/>
    </location>
</feature>
<dbReference type="Proteomes" id="UP000009168">
    <property type="component" value="Unassembled WGS sequence"/>
</dbReference>
<dbReference type="HOGENOM" id="CLU_324523_0_0_1"/>
<keyword evidence="4" id="KW-1185">Reference proteome</keyword>
<dbReference type="SMART" id="SM00261">
    <property type="entry name" value="FU"/>
    <property type="match status" value="17"/>
</dbReference>
<sequence>MEFATLINNKANMHLRDQYYIVQASINRGAKILSFSDSSYKNEISIPEQKWLKFSQVNSQDYIVGTELDINNYSQKSAQLEGCSDPISSLIYFEAGIQVKRQMDQYNMKSNKNQLIIQHNCQLMMYLLLNIFQIVNSSIIYSNQQADQTIRDPLKKPLLEYGQQEHKGMQITDIISIQDKIISGDEKGVLIERQIDDSLNGCIQGYFFNINNCQKCNDICKTCENSASNCTSCFENQQRELKSQGSTQTCACKQNFQEGSDNVCVDCHPSCLTCWLPNNPLKCSSCDDSDSITGNKQAQISIIGLQSKCICKDGYYQDDHFLCKKCPKNCKTCTSSSQCTSCVTNPNYLFQLIDGKCKCSLGYYSEEVDSDCKKCPIQCKSCESSLECLECQNPVNNNRLNLSQDKLCNCMPGYYYDGKNIQCQQCSKYCQKCDSQNNCLECQDNLNRMIQQNGQCQCKEGFYEQSNGQSACIQCPYNCKTCDNQGKCTSCPDSSLFFRKQIGSQNNCDCIDGYFDDGKSKECQKCDDNCLSCNQKGKCLQCASNNINNFSGLVDTNGNCLCQDGYYLDDTFQCKKCPYYCKTCQNSIQCLSCNNDQNYYRQSIDKSNKCECQQGFYDNAQLMCERCPLNCLSCNIKGCTECNQNNNRKAISESPTCECKDGFYQLSNSAQCQKCPQNCLTCDNQGNCLSCDSKSNRKSISQSKNCQCQDGFYEDQNSKECKKCSQNCKICSSFDKCIQCDENQFRILNQNTSQCECNEGYFENQATHQCQKCHNSCKQCLGPSINECSYCFSDQNRVLKDNICICKPGFIENKEQICQTKCHYSCDKCLGNLQNQCLECGNQSQTFRELNKQKQICQCLEGYYDAQGQQNCNKCHQTCKTCTDKNKNDCLTCFQKDFRVFNKESNSCICMSGYYENQQTGQCEKCHDTCQECFGSGDNQCSKCDELSSKRKLNQNNQCQCIQNYSEKNKKCEADKLIICDLTCQICDQEQNQICYKCKTDMGLQYDSTNKKCICNSGQYFNKQIGTCSQCDQNCETCEQNSSQCLTCKAGKQLNRQNQQCETIVFPSNIPKTVIQQVYNVTESSTYVSVGATASGSILLSFISPNGNLVSQFLSIQKLNLILLVNLALPELLYVFFKAVGGNSPLILIQNLNILNKFIVHDSTSPQLSNKFSTENIDSSIFINGGGILTVVVSILTIFIPSVLLYKNNFLIINQLHQYSLFAQRSKKIYENIVSSALIQVHEIIMLVSYFSIGTQILSLFLYGCKDSLSYYRIVFTLILTIYFCRLTSLKRNAQTKL</sequence>
<feature type="domain" description="EGF-like" evidence="2">
    <location>
        <begin position="583"/>
        <end position="625"/>
    </location>
</feature>
<dbReference type="SUPFAM" id="SSF57184">
    <property type="entry name" value="Growth factor receptor domain"/>
    <property type="match status" value="6"/>
</dbReference>
<accession>Q237H2</accession>
<dbReference type="PANTHER" id="PTHR15332">
    <property type="entry name" value="PROPROTEIN CONVERTASE SUBTILISIN_KEXIN TYPE 5-LIKE"/>
    <property type="match status" value="1"/>
</dbReference>
<dbReference type="InterPro" id="IPR006212">
    <property type="entry name" value="Furin_repeat"/>
</dbReference>
<feature type="transmembrane region" description="Helical" evidence="1">
    <location>
        <begin position="1270"/>
        <end position="1289"/>
    </location>
</feature>
<feature type="domain" description="EGF-like" evidence="2">
    <location>
        <begin position="381"/>
        <end position="424"/>
    </location>
</feature>
<feature type="domain" description="EGF-like" evidence="2">
    <location>
        <begin position="779"/>
        <end position="819"/>
    </location>
</feature>
<feature type="domain" description="EGF-like" evidence="2">
    <location>
        <begin position="674"/>
        <end position="722"/>
    </location>
</feature>
<evidence type="ECO:0000313" key="3">
    <source>
        <dbReference type="EMBL" id="EAR92769.2"/>
    </source>
</evidence>
<dbReference type="EMBL" id="GG662743">
    <property type="protein sequence ID" value="EAR92769.2"/>
    <property type="molecule type" value="Genomic_DNA"/>
</dbReference>
<dbReference type="InterPro" id="IPR000742">
    <property type="entry name" value="EGF"/>
</dbReference>
<evidence type="ECO:0000313" key="4">
    <source>
        <dbReference type="Proteomes" id="UP000009168"/>
    </source>
</evidence>
<dbReference type="KEGG" id="tet:TTHERM_00323130"/>
<organism evidence="3 4">
    <name type="scientific">Tetrahymena thermophila (strain SB210)</name>
    <dbReference type="NCBI Taxonomy" id="312017"/>
    <lineage>
        <taxon>Eukaryota</taxon>
        <taxon>Sar</taxon>
        <taxon>Alveolata</taxon>
        <taxon>Ciliophora</taxon>
        <taxon>Intramacronucleata</taxon>
        <taxon>Oligohymenophorea</taxon>
        <taxon>Hymenostomatida</taxon>
        <taxon>Tetrahymenina</taxon>
        <taxon>Tetrahymenidae</taxon>
        <taxon>Tetrahymena</taxon>
    </lineage>
</organism>
<feature type="domain" description="EGF-like" evidence="2">
    <location>
        <begin position="932"/>
        <end position="973"/>
    </location>
</feature>
<dbReference type="PANTHER" id="PTHR15332:SF175">
    <property type="entry name" value="PROPROTEIN CONVERTASE SUBTILISIN_KEXIN TYPE 5-LIKE"/>
    <property type="match status" value="1"/>
</dbReference>
<dbReference type="InterPro" id="IPR009030">
    <property type="entry name" value="Growth_fac_rcpt_cys_sf"/>
</dbReference>
<dbReference type="OrthoDB" id="311164at2759"/>
<dbReference type="SMART" id="SM00181">
    <property type="entry name" value="EGF"/>
    <property type="match status" value="11"/>
</dbReference>
<keyword evidence="1" id="KW-0812">Transmembrane</keyword>
<proteinExistence type="predicted"/>
<protein>
    <submittedName>
        <fullName evidence="3">EGF-like domain protein</fullName>
    </submittedName>
</protein>
<gene>
    <name evidence="3" type="ORF">TTHERM_00323130</name>
</gene>
<name>Q237H2_TETTS</name>
<dbReference type="InParanoid" id="Q237H2"/>
<feature type="domain" description="EGF-like" evidence="2">
    <location>
        <begin position="332"/>
        <end position="373"/>
    </location>
</feature>
<feature type="domain" description="EGF-like" evidence="2">
    <location>
        <begin position="532"/>
        <end position="575"/>
    </location>
</feature>
<feature type="domain" description="EGF-like" evidence="2">
    <location>
        <begin position="432"/>
        <end position="473"/>
    </location>
</feature>
<feature type="domain" description="EGF-like" evidence="2">
    <location>
        <begin position="1030"/>
        <end position="1062"/>
    </location>
</feature>
<keyword evidence="1" id="KW-0472">Membrane</keyword>
<reference evidence="4" key="1">
    <citation type="journal article" date="2006" name="PLoS Biol.">
        <title>Macronuclear genome sequence of the ciliate Tetrahymena thermophila, a model eukaryote.</title>
        <authorList>
            <person name="Eisen J.A."/>
            <person name="Coyne R.S."/>
            <person name="Wu M."/>
            <person name="Wu D."/>
            <person name="Thiagarajan M."/>
            <person name="Wortman J.R."/>
            <person name="Badger J.H."/>
            <person name="Ren Q."/>
            <person name="Amedeo P."/>
            <person name="Jones K.M."/>
            <person name="Tallon L.J."/>
            <person name="Delcher A.L."/>
            <person name="Salzberg S.L."/>
            <person name="Silva J.C."/>
            <person name="Haas B.J."/>
            <person name="Majoros W.H."/>
            <person name="Farzad M."/>
            <person name="Carlton J.M."/>
            <person name="Smith R.K. Jr."/>
            <person name="Garg J."/>
            <person name="Pearlman R.E."/>
            <person name="Karrer K.M."/>
            <person name="Sun L."/>
            <person name="Manning G."/>
            <person name="Elde N.C."/>
            <person name="Turkewitz A.P."/>
            <person name="Asai D.J."/>
            <person name="Wilkes D.E."/>
            <person name="Wang Y."/>
            <person name="Cai H."/>
            <person name="Collins K."/>
            <person name="Stewart B.A."/>
            <person name="Lee S.R."/>
            <person name="Wilamowska K."/>
            <person name="Weinberg Z."/>
            <person name="Ruzzo W.L."/>
            <person name="Wloga D."/>
            <person name="Gaertig J."/>
            <person name="Frankel J."/>
            <person name="Tsao C.-C."/>
            <person name="Gorovsky M.A."/>
            <person name="Keeling P.J."/>
            <person name="Waller R.F."/>
            <person name="Patron N.J."/>
            <person name="Cherry J.M."/>
            <person name="Stover N.A."/>
            <person name="Krieger C.J."/>
            <person name="del Toro C."/>
            <person name="Ryder H.F."/>
            <person name="Williamson S.C."/>
            <person name="Barbeau R.A."/>
            <person name="Hamilton E.P."/>
            <person name="Orias E."/>
        </authorList>
    </citation>
    <scope>NUCLEOTIDE SEQUENCE [LARGE SCALE GENOMIC DNA]</scope>
    <source>
        <strain evidence="4">SB210</strain>
    </source>
</reference>
<dbReference type="RefSeq" id="XP_001013014.2">
    <property type="nucleotide sequence ID" value="XM_001013014.2"/>
</dbReference>